<dbReference type="GO" id="GO:0003676">
    <property type="term" value="F:nucleic acid binding"/>
    <property type="evidence" value="ECO:0007669"/>
    <property type="project" value="InterPro"/>
</dbReference>
<feature type="compositionally biased region" description="Low complexity" evidence="14">
    <location>
        <begin position="131"/>
        <end position="145"/>
    </location>
</feature>
<dbReference type="Pfam" id="PF00270">
    <property type="entry name" value="DEAD"/>
    <property type="match status" value="1"/>
</dbReference>
<dbReference type="PROSITE" id="PS51192">
    <property type="entry name" value="HELICASE_ATP_BIND_1"/>
    <property type="match status" value="1"/>
</dbReference>
<dbReference type="SUPFAM" id="SSF52540">
    <property type="entry name" value="P-loop containing nucleoside triphosphate hydrolases"/>
    <property type="match status" value="1"/>
</dbReference>
<keyword evidence="9 13" id="KW-0067">ATP-binding</keyword>
<evidence type="ECO:0000256" key="2">
    <source>
        <dbReference type="ARBA" id="ARBA00009334"/>
    </source>
</evidence>
<dbReference type="GO" id="GO:0016787">
    <property type="term" value="F:hydrolase activity"/>
    <property type="evidence" value="ECO:0007669"/>
    <property type="project" value="UniProtKB-KW"/>
</dbReference>
<dbReference type="EC" id="3.6.4.13" evidence="3"/>
<keyword evidence="7 13" id="KW-0378">Hydrolase</keyword>
<dbReference type="PROSITE" id="PS00039">
    <property type="entry name" value="DEAD_ATP_HELICASE"/>
    <property type="match status" value="1"/>
</dbReference>
<name>A0A9P8Y646_9PEZI</name>
<evidence type="ECO:0000256" key="5">
    <source>
        <dbReference type="ARBA" id="ARBA00022552"/>
    </source>
</evidence>
<dbReference type="InterPro" id="IPR014001">
    <property type="entry name" value="Helicase_ATP-bd"/>
</dbReference>
<keyword evidence="6 13" id="KW-0547">Nucleotide-binding</keyword>
<evidence type="ECO:0000256" key="7">
    <source>
        <dbReference type="ARBA" id="ARBA00022801"/>
    </source>
</evidence>
<evidence type="ECO:0000313" key="18">
    <source>
        <dbReference type="Proteomes" id="UP000756346"/>
    </source>
</evidence>
<evidence type="ECO:0000259" key="15">
    <source>
        <dbReference type="PROSITE" id="PS51192"/>
    </source>
</evidence>
<dbReference type="Proteomes" id="UP000756346">
    <property type="component" value="Unassembled WGS sequence"/>
</dbReference>
<dbReference type="AlphaFoldDB" id="A0A9P8Y646"/>
<dbReference type="SMART" id="SM00487">
    <property type="entry name" value="DEXDc"/>
    <property type="match status" value="1"/>
</dbReference>
<protein>
    <recommendedName>
        <fullName evidence="3">RNA helicase</fullName>
        <ecNumber evidence="3">3.6.4.13</ecNumber>
    </recommendedName>
</protein>
<organism evidence="17 18">
    <name type="scientific">Microdochium trichocladiopsis</name>
    <dbReference type="NCBI Taxonomy" id="1682393"/>
    <lineage>
        <taxon>Eukaryota</taxon>
        <taxon>Fungi</taxon>
        <taxon>Dikarya</taxon>
        <taxon>Ascomycota</taxon>
        <taxon>Pezizomycotina</taxon>
        <taxon>Sordariomycetes</taxon>
        <taxon>Xylariomycetidae</taxon>
        <taxon>Xylariales</taxon>
        <taxon>Microdochiaceae</taxon>
        <taxon>Microdochium</taxon>
    </lineage>
</organism>
<feature type="compositionally biased region" description="Basic residues" evidence="14">
    <location>
        <begin position="116"/>
        <end position="128"/>
    </location>
</feature>
<evidence type="ECO:0000256" key="10">
    <source>
        <dbReference type="ARBA" id="ARBA00023242"/>
    </source>
</evidence>
<dbReference type="FunFam" id="3.40.50.300:FF:000008">
    <property type="entry name" value="ATP-dependent RNA helicase RhlB"/>
    <property type="match status" value="1"/>
</dbReference>
<evidence type="ECO:0000256" key="12">
    <source>
        <dbReference type="ARBA" id="ARBA00047984"/>
    </source>
</evidence>
<dbReference type="InterPro" id="IPR011545">
    <property type="entry name" value="DEAD/DEAH_box_helicase_dom"/>
</dbReference>
<dbReference type="InterPro" id="IPR027417">
    <property type="entry name" value="P-loop_NTPase"/>
</dbReference>
<evidence type="ECO:0000256" key="9">
    <source>
        <dbReference type="ARBA" id="ARBA00022840"/>
    </source>
</evidence>
<dbReference type="CDD" id="cd00268">
    <property type="entry name" value="DEADc"/>
    <property type="match status" value="1"/>
</dbReference>
<feature type="compositionally biased region" description="Basic residues" evidence="14">
    <location>
        <begin position="66"/>
        <end position="79"/>
    </location>
</feature>
<keyword evidence="8 13" id="KW-0347">Helicase</keyword>
<evidence type="ECO:0000256" key="6">
    <source>
        <dbReference type="ARBA" id="ARBA00022741"/>
    </source>
</evidence>
<gene>
    <name evidence="17" type="ORF">B0I36DRAFT_322218</name>
</gene>
<dbReference type="PANTHER" id="PTHR47958">
    <property type="entry name" value="ATP-DEPENDENT RNA HELICASE DBP3"/>
    <property type="match status" value="1"/>
</dbReference>
<feature type="compositionally biased region" description="Basic residues" evidence="14">
    <location>
        <begin position="21"/>
        <end position="35"/>
    </location>
</feature>
<dbReference type="EMBL" id="JAGTJQ010000005">
    <property type="protein sequence ID" value="KAH7030672.1"/>
    <property type="molecule type" value="Genomic_DNA"/>
</dbReference>
<feature type="domain" description="Helicase C-terminal" evidence="16">
    <location>
        <begin position="437"/>
        <end position="582"/>
    </location>
</feature>
<keyword evidence="4" id="KW-0690">Ribosome biogenesis</keyword>
<dbReference type="GeneID" id="70183370"/>
<dbReference type="CDD" id="cd18787">
    <property type="entry name" value="SF2_C_DEAD"/>
    <property type="match status" value="1"/>
</dbReference>
<keyword evidence="10" id="KW-0539">Nucleus</keyword>
<dbReference type="OrthoDB" id="196131at2759"/>
<reference evidence="17" key="1">
    <citation type="journal article" date="2021" name="Nat. Commun.">
        <title>Genetic determinants of endophytism in the Arabidopsis root mycobiome.</title>
        <authorList>
            <person name="Mesny F."/>
            <person name="Miyauchi S."/>
            <person name="Thiergart T."/>
            <person name="Pickel B."/>
            <person name="Atanasova L."/>
            <person name="Karlsson M."/>
            <person name="Huettel B."/>
            <person name="Barry K.W."/>
            <person name="Haridas S."/>
            <person name="Chen C."/>
            <person name="Bauer D."/>
            <person name="Andreopoulos W."/>
            <person name="Pangilinan J."/>
            <person name="LaButti K."/>
            <person name="Riley R."/>
            <person name="Lipzen A."/>
            <person name="Clum A."/>
            <person name="Drula E."/>
            <person name="Henrissat B."/>
            <person name="Kohler A."/>
            <person name="Grigoriev I.V."/>
            <person name="Martin F.M."/>
            <person name="Hacquard S."/>
        </authorList>
    </citation>
    <scope>NUCLEOTIDE SEQUENCE</scope>
    <source>
        <strain evidence="17">MPI-CAGE-CH-0230</strain>
    </source>
</reference>
<comment type="subcellular location">
    <subcellularLocation>
        <location evidence="1">Nucleus</location>
        <location evidence="1">Nucleolus</location>
    </subcellularLocation>
</comment>
<proteinExistence type="inferred from homology"/>
<feature type="domain" description="Helicase ATP-binding" evidence="15">
    <location>
        <begin position="227"/>
        <end position="406"/>
    </location>
</feature>
<evidence type="ECO:0000256" key="11">
    <source>
        <dbReference type="ARBA" id="ARBA00037449"/>
    </source>
</evidence>
<keyword evidence="18" id="KW-1185">Reference proteome</keyword>
<feature type="compositionally biased region" description="Polar residues" evidence="14">
    <location>
        <begin position="146"/>
        <end position="165"/>
    </location>
</feature>
<evidence type="ECO:0000256" key="1">
    <source>
        <dbReference type="ARBA" id="ARBA00004604"/>
    </source>
</evidence>
<feature type="region of interest" description="Disordered" evidence="14">
    <location>
        <begin position="1"/>
        <end position="165"/>
    </location>
</feature>
<comment type="catalytic activity">
    <reaction evidence="12">
        <text>ATP + H2O = ADP + phosphate + H(+)</text>
        <dbReference type="Rhea" id="RHEA:13065"/>
        <dbReference type="ChEBI" id="CHEBI:15377"/>
        <dbReference type="ChEBI" id="CHEBI:15378"/>
        <dbReference type="ChEBI" id="CHEBI:30616"/>
        <dbReference type="ChEBI" id="CHEBI:43474"/>
        <dbReference type="ChEBI" id="CHEBI:456216"/>
        <dbReference type="EC" id="3.6.4.13"/>
    </reaction>
</comment>
<dbReference type="GO" id="GO:0005524">
    <property type="term" value="F:ATP binding"/>
    <property type="evidence" value="ECO:0007669"/>
    <property type="project" value="UniProtKB-KW"/>
</dbReference>
<dbReference type="RefSeq" id="XP_046012352.1">
    <property type="nucleotide sequence ID" value="XM_046153824.1"/>
</dbReference>
<evidence type="ECO:0000259" key="16">
    <source>
        <dbReference type="PROSITE" id="PS51194"/>
    </source>
</evidence>
<evidence type="ECO:0000313" key="17">
    <source>
        <dbReference type="EMBL" id="KAH7030672.1"/>
    </source>
</evidence>
<dbReference type="SMART" id="SM00490">
    <property type="entry name" value="HELICc"/>
    <property type="match status" value="1"/>
</dbReference>
<comment type="similarity">
    <text evidence="2">Belongs to the DEAD box helicase family. DDX5/DBP2 subfamily.</text>
</comment>
<evidence type="ECO:0000256" key="4">
    <source>
        <dbReference type="ARBA" id="ARBA00022517"/>
    </source>
</evidence>
<dbReference type="InterPro" id="IPR044742">
    <property type="entry name" value="DEAD/DEAH_RhlB"/>
</dbReference>
<evidence type="ECO:0000256" key="3">
    <source>
        <dbReference type="ARBA" id="ARBA00012552"/>
    </source>
</evidence>
<accession>A0A9P8Y646</accession>
<dbReference type="Pfam" id="PF00271">
    <property type="entry name" value="Helicase_C"/>
    <property type="match status" value="1"/>
</dbReference>
<keyword evidence="5" id="KW-0698">rRNA processing</keyword>
<dbReference type="GO" id="GO:0003724">
    <property type="term" value="F:RNA helicase activity"/>
    <property type="evidence" value="ECO:0007669"/>
    <property type="project" value="UniProtKB-EC"/>
</dbReference>
<dbReference type="InterPro" id="IPR000629">
    <property type="entry name" value="RNA-helicase_DEAD-box_CS"/>
</dbReference>
<comment type="caution">
    <text evidence="17">The sequence shown here is derived from an EMBL/GenBank/DDBJ whole genome shotgun (WGS) entry which is preliminary data.</text>
</comment>
<dbReference type="InterPro" id="IPR001650">
    <property type="entry name" value="Helicase_C-like"/>
</dbReference>
<evidence type="ECO:0000256" key="8">
    <source>
        <dbReference type="ARBA" id="ARBA00022806"/>
    </source>
</evidence>
<dbReference type="Gene3D" id="3.40.50.300">
    <property type="entry name" value="P-loop containing nucleotide triphosphate hydrolases"/>
    <property type="match status" value="2"/>
</dbReference>
<dbReference type="PROSITE" id="PS51194">
    <property type="entry name" value="HELICASE_CTER"/>
    <property type="match status" value="1"/>
</dbReference>
<evidence type="ECO:0000256" key="13">
    <source>
        <dbReference type="RuleBase" id="RU000492"/>
    </source>
</evidence>
<evidence type="ECO:0000256" key="14">
    <source>
        <dbReference type="SAM" id="MobiDB-lite"/>
    </source>
</evidence>
<sequence length="612" mass="66735">MSKRTLEDVEDVDVSNDASLSRKKSKKEKKEKKKAAAAAAGLPTPADTENATPVTTDGEVAEEKKSKKSKKEKKEKKRKAEAEANAEETVTAEPAAVEEKDGGDDAMAIDTEEPKKKSKKDKKDKKRKAAAETTTATGTEATTDDNSTSTTPATTKYEQSSSLSALPQSEIDAFLSKHEIVITDPLSPNASTLRPITEFSHLPTSTLMSKKPFKSFKSPTPIQAASWPFGLSGRDIVGVAETGSGKTLGFGVPLINAVLGMPKQERPGFNSRIRAVVVSPTRELAMQTSEQLTTLGALVGLKTVCVYGGASKDDQRTQLRRADVIVATPGRLKDFIEEGTAKLEGAQFVVLDEADRMLDKGFEDDIKRILSCAPAKESRQTLMYTATWPQSVQALASTFMVSPVKIQIGGNASGDLQANTRIEQRVEVVDPRSKEQRLLQLLKAEPRNERVLVFCLYKKEATRVEQFLQQRGLKVGGIHGDLRQEQRTRSLEAFKKGETPVLVATDVAARGLDIPEVKLVINCTFPLTIEDYVHRIGRTGRAGKTGRAITLFTEHDKSHSGELINILKAAGQPVPDDLMKFGTTVKKKSHGTYGAFFKDVDMTKKGTKITFD</sequence>
<comment type="function">
    <text evidence="11">ATP-dependent RNA helicase required for 60S ribosomal subunit synthesis. Involved in efficient pre-rRNA processing, predominantly at site A3, which is necessary for the normal formation of 25S and 5.8S rRNAs.</text>
</comment>